<dbReference type="Pfam" id="PF14912">
    <property type="entry name" value="THEG"/>
    <property type="match status" value="3"/>
</dbReference>
<dbReference type="InterPro" id="IPR042401">
    <property type="entry name" value="SPMAP2-like"/>
</dbReference>
<dbReference type="PANTHER" id="PTHR15901">
    <property type="entry name" value="TESTICULAR HAPLOID EXPRESSED GENE PROTEIN"/>
    <property type="match status" value="1"/>
</dbReference>
<evidence type="ECO:0000256" key="1">
    <source>
        <dbReference type="ARBA" id="ARBA00022737"/>
    </source>
</evidence>
<organism evidence="2 3">
    <name type="scientific">Diploptera punctata</name>
    <name type="common">Pacific beetle cockroach</name>
    <dbReference type="NCBI Taxonomy" id="6984"/>
    <lineage>
        <taxon>Eukaryota</taxon>
        <taxon>Metazoa</taxon>
        <taxon>Ecdysozoa</taxon>
        <taxon>Arthropoda</taxon>
        <taxon>Hexapoda</taxon>
        <taxon>Insecta</taxon>
        <taxon>Pterygota</taxon>
        <taxon>Neoptera</taxon>
        <taxon>Polyneoptera</taxon>
        <taxon>Dictyoptera</taxon>
        <taxon>Blattodea</taxon>
        <taxon>Blaberoidea</taxon>
        <taxon>Blaberidae</taxon>
        <taxon>Diplopterinae</taxon>
        <taxon>Diploptera</taxon>
    </lineage>
</organism>
<gene>
    <name evidence="2" type="ORF">L9F63_022336</name>
</gene>
<name>A0AAD8EB23_DIPPU</name>
<reference evidence="2" key="1">
    <citation type="journal article" date="2023" name="IScience">
        <title>Live-bearing cockroach genome reveals convergent evolutionary mechanisms linked to viviparity in insects and beyond.</title>
        <authorList>
            <person name="Fouks B."/>
            <person name="Harrison M.C."/>
            <person name="Mikhailova A.A."/>
            <person name="Marchal E."/>
            <person name="English S."/>
            <person name="Carruthers M."/>
            <person name="Jennings E.C."/>
            <person name="Chiamaka E.L."/>
            <person name="Frigard R.A."/>
            <person name="Pippel M."/>
            <person name="Attardo G.M."/>
            <person name="Benoit J.B."/>
            <person name="Bornberg-Bauer E."/>
            <person name="Tobe S.S."/>
        </authorList>
    </citation>
    <scope>NUCLEOTIDE SEQUENCE</scope>
    <source>
        <strain evidence="2">Stay&amp;Tobe</strain>
    </source>
</reference>
<reference evidence="2" key="2">
    <citation type="submission" date="2023-05" db="EMBL/GenBank/DDBJ databases">
        <authorList>
            <person name="Fouks B."/>
        </authorList>
    </citation>
    <scope>NUCLEOTIDE SEQUENCE</scope>
    <source>
        <strain evidence="2">Stay&amp;Tobe</strain>
        <tissue evidence="2">Testes</tissue>
    </source>
</reference>
<dbReference type="SMART" id="SM00705">
    <property type="entry name" value="THEG"/>
    <property type="match status" value="6"/>
</dbReference>
<protein>
    <submittedName>
        <fullName evidence="2">Uncharacterized protein</fullName>
    </submittedName>
</protein>
<dbReference type="InterPro" id="IPR006623">
    <property type="entry name" value="THEG"/>
</dbReference>
<dbReference type="EMBL" id="JASPKZ010007617">
    <property type="protein sequence ID" value="KAJ9583319.1"/>
    <property type="molecule type" value="Genomic_DNA"/>
</dbReference>
<proteinExistence type="predicted"/>
<evidence type="ECO:0000313" key="3">
    <source>
        <dbReference type="Proteomes" id="UP001233999"/>
    </source>
</evidence>
<keyword evidence="3" id="KW-1185">Reference proteome</keyword>
<dbReference type="PANTHER" id="PTHR15901:SF16">
    <property type="entry name" value="TESTICULAR HAPLOID EXPRESSED GENE PROTEIN"/>
    <property type="match status" value="1"/>
</dbReference>
<comment type="caution">
    <text evidence="2">The sequence shown here is derived from an EMBL/GenBank/DDBJ whole genome shotgun (WGS) entry which is preliminary data.</text>
</comment>
<dbReference type="AlphaFoldDB" id="A0AAD8EB23"/>
<sequence>MRKKIPVNKLARKHLSRKQHTLLLAKPNFRVLGDLRGRKWRRKHPIRDGAVRKAALLATATSRTEMLAKPHTEEEIIIKNRETIAKIKEKQLNVFDSEKIVRPLSVSPAALNAKATPRTESLSAPQYRVIEDNLEFALSIGPELIKRIETEYNRYVRYYKKKKGIHFHKASHRLFGEIYMYKVVPTKSVHKLKNKKQVEKYKKWLELIAKPKRLFKPQPLPARPKRPLASLQPRLETLATPKFVYEPPAPRRKKAWKSKRKYVPSERTLELAKPRIHQIPTEEKVIRPTGVAELALKQIATPRIQALARPVERKQKQESEFKEDAFAVLKLKRYKISKRLIELARPVDRS</sequence>
<accession>A0AAD8EB23</accession>
<dbReference type="Proteomes" id="UP001233999">
    <property type="component" value="Unassembled WGS sequence"/>
</dbReference>
<keyword evidence="1" id="KW-0677">Repeat</keyword>
<evidence type="ECO:0000313" key="2">
    <source>
        <dbReference type="EMBL" id="KAJ9583319.1"/>
    </source>
</evidence>